<dbReference type="SUPFAM" id="SSF53850">
    <property type="entry name" value="Periplasmic binding protein-like II"/>
    <property type="match status" value="1"/>
</dbReference>
<protein>
    <submittedName>
        <fullName evidence="6">LysR family transcriptional regulator</fullName>
    </submittedName>
</protein>
<gene>
    <name evidence="6" type="ORF">ACFQ11_04450</name>
</gene>
<dbReference type="PROSITE" id="PS50931">
    <property type="entry name" value="HTH_LYSR"/>
    <property type="match status" value="1"/>
</dbReference>
<feature type="domain" description="HTH lysR-type" evidence="5">
    <location>
        <begin position="1"/>
        <end position="60"/>
    </location>
</feature>
<dbReference type="InterPro" id="IPR036388">
    <property type="entry name" value="WH-like_DNA-bd_sf"/>
</dbReference>
<dbReference type="SUPFAM" id="SSF46785">
    <property type="entry name" value="Winged helix' DNA-binding domain"/>
    <property type="match status" value="1"/>
</dbReference>
<keyword evidence="3" id="KW-0238">DNA-binding</keyword>
<dbReference type="EMBL" id="JBHTJA010000004">
    <property type="protein sequence ID" value="MFD0899627.1"/>
    <property type="molecule type" value="Genomic_DNA"/>
</dbReference>
<dbReference type="Pfam" id="PF03466">
    <property type="entry name" value="LysR_substrate"/>
    <property type="match status" value="1"/>
</dbReference>
<dbReference type="Gene3D" id="3.40.190.10">
    <property type="entry name" value="Periplasmic binding protein-like II"/>
    <property type="match status" value="2"/>
</dbReference>
<keyword evidence="7" id="KW-1185">Reference proteome</keyword>
<comment type="caution">
    <text evidence="6">The sequence shown here is derived from an EMBL/GenBank/DDBJ whole genome shotgun (WGS) entry which is preliminary data.</text>
</comment>
<dbReference type="RefSeq" id="WP_378296492.1">
    <property type="nucleotide sequence ID" value="NZ_JBHTJA010000004.1"/>
</dbReference>
<evidence type="ECO:0000256" key="4">
    <source>
        <dbReference type="ARBA" id="ARBA00023163"/>
    </source>
</evidence>
<dbReference type="Proteomes" id="UP001596972">
    <property type="component" value="Unassembled WGS sequence"/>
</dbReference>
<sequence length="315" mass="34224">MDLDLGAVRAFVAVADDRYFGDAAARLGVSQQAVSKRIAKLESDLGTVLLRRTPNGAEPTDDGASFLVHARAVLALADRAVELVRSRHRELRVDVLGTRLASVEIVRAFHESVPDAGIEILRSGGLADALPALGRGTIDAFFGRALGDLGDVEARPVLLEPIHILVGRGHPLAGRDRVPIAELVGPPLWIPGAARDDTEWADFYRALTAEFGVRIDTSGPDFGLDDVVERTAASRELITFGVGEKIRVPWHPGVARIPVVDPAPVYPWSLLWHPRNRHPVLPMLVDHARGGFRPFRPDREWLPAPDRPAFSVPAA</sequence>
<evidence type="ECO:0000259" key="5">
    <source>
        <dbReference type="PROSITE" id="PS50931"/>
    </source>
</evidence>
<dbReference type="PANTHER" id="PTHR30346">
    <property type="entry name" value="TRANSCRIPTIONAL DUAL REGULATOR HCAR-RELATED"/>
    <property type="match status" value="1"/>
</dbReference>
<accession>A0ABW3EJQ0</accession>
<organism evidence="6 7">
    <name type="scientific">Actinomadura sediminis</name>
    <dbReference type="NCBI Taxonomy" id="1038904"/>
    <lineage>
        <taxon>Bacteria</taxon>
        <taxon>Bacillati</taxon>
        <taxon>Actinomycetota</taxon>
        <taxon>Actinomycetes</taxon>
        <taxon>Streptosporangiales</taxon>
        <taxon>Thermomonosporaceae</taxon>
        <taxon>Actinomadura</taxon>
    </lineage>
</organism>
<evidence type="ECO:0000256" key="2">
    <source>
        <dbReference type="ARBA" id="ARBA00023015"/>
    </source>
</evidence>
<keyword evidence="4" id="KW-0804">Transcription</keyword>
<dbReference type="Gene3D" id="1.10.10.10">
    <property type="entry name" value="Winged helix-like DNA-binding domain superfamily/Winged helix DNA-binding domain"/>
    <property type="match status" value="1"/>
</dbReference>
<dbReference type="InterPro" id="IPR036390">
    <property type="entry name" value="WH_DNA-bd_sf"/>
</dbReference>
<dbReference type="InterPro" id="IPR000847">
    <property type="entry name" value="LysR_HTH_N"/>
</dbReference>
<name>A0ABW3EJQ0_9ACTN</name>
<comment type="similarity">
    <text evidence="1">Belongs to the LysR transcriptional regulatory family.</text>
</comment>
<evidence type="ECO:0000313" key="6">
    <source>
        <dbReference type="EMBL" id="MFD0899627.1"/>
    </source>
</evidence>
<dbReference type="PANTHER" id="PTHR30346:SF0">
    <property type="entry name" value="HCA OPERON TRANSCRIPTIONAL ACTIVATOR HCAR"/>
    <property type="match status" value="1"/>
</dbReference>
<reference evidence="7" key="1">
    <citation type="journal article" date="2019" name="Int. J. Syst. Evol. Microbiol.">
        <title>The Global Catalogue of Microorganisms (GCM) 10K type strain sequencing project: providing services to taxonomists for standard genome sequencing and annotation.</title>
        <authorList>
            <consortium name="The Broad Institute Genomics Platform"/>
            <consortium name="The Broad Institute Genome Sequencing Center for Infectious Disease"/>
            <person name="Wu L."/>
            <person name="Ma J."/>
        </authorList>
    </citation>
    <scope>NUCLEOTIDE SEQUENCE [LARGE SCALE GENOMIC DNA]</scope>
    <source>
        <strain evidence="7">JCM 31202</strain>
    </source>
</reference>
<dbReference type="Pfam" id="PF00126">
    <property type="entry name" value="HTH_1"/>
    <property type="match status" value="1"/>
</dbReference>
<keyword evidence="2" id="KW-0805">Transcription regulation</keyword>
<dbReference type="InterPro" id="IPR005119">
    <property type="entry name" value="LysR_subst-bd"/>
</dbReference>
<evidence type="ECO:0000256" key="1">
    <source>
        <dbReference type="ARBA" id="ARBA00009437"/>
    </source>
</evidence>
<evidence type="ECO:0000256" key="3">
    <source>
        <dbReference type="ARBA" id="ARBA00023125"/>
    </source>
</evidence>
<dbReference type="PRINTS" id="PR00039">
    <property type="entry name" value="HTHLYSR"/>
</dbReference>
<evidence type="ECO:0000313" key="7">
    <source>
        <dbReference type="Proteomes" id="UP001596972"/>
    </source>
</evidence>
<proteinExistence type="inferred from homology"/>